<organism evidence="1 2">
    <name type="scientific">Cellulomonas cellasea</name>
    <dbReference type="NCBI Taxonomy" id="43670"/>
    <lineage>
        <taxon>Bacteria</taxon>
        <taxon>Bacillati</taxon>
        <taxon>Actinomycetota</taxon>
        <taxon>Actinomycetes</taxon>
        <taxon>Micrococcales</taxon>
        <taxon>Cellulomonadaceae</taxon>
        <taxon>Cellulomonas</taxon>
    </lineage>
</organism>
<dbReference type="EMBL" id="JACHVX010000003">
    <property type="protein sequence ID" value="MBB2923265.1"/>
    <property type="molecule type" value="Genomic_DNA"/>
</dbReference>
<dbReference type="Proteomes" id="UP000518206">
    <property type="component" value="Unassembled WGS sequence"/>
</dbReference>
<accession>A0A7W4UFK4</accession>
<dbReference type="SUPFAM" id="SSF52540">
    <property type="entry name" value="P-loop containing nucleoside triphosphate hydrolases"/>
    <property type="match status" value="1"/>
</dbReference>
<comment type="caution">
    <text evidence="1">The sequence shown here is derived from an EMBL/GenBank/DDBJ whole genome shotgun (WGS) entry which is preliminary data.</text>
</comment>
<dbReference type="PANTHER" id="PTHR37807:SF3">
    <property type="entry name" value="OS07G0160300 PROTEIN"/>
    <property type="match status" value="1"/>
</dbReference>
<evidence type="ECO:0000313" key="1">
    <source>
        <dbReference type="EMBL" id="MBB2923265.1"/>
    </source>
</evidence>
<keyword evidence="1" id="KW-0808">Transferase</keyword>
<sequence>MLIAMAGLPGAGKSAVADAVGRALDATVLSVDPVEAAMWRAGVGRDQPTGIAAYVVVEAVARHQLALGRTVVVDAVDAVDEARGQWRDLARTAGVPLHFVEVGCSDTALHRRRLEGRRRDIEGFAEPTWESVQQVRREYAPWVDAPLRVDSVRPLDEVVAAVLGHVRPGERTSVVR</sequence>
<dbReference type="Pfam" id="PF13671">
    <property type="entry name" value="AAA_33"/>
    <property type="match status" value="1"/>
</dbReference>
<dbReference type="Gene3D" id="3.40.50.300">
    <property type="entry name" value="P-loop containing nucleotide triphosphate hydrolases"/>
    <property type="match status" value="1"/>
</dbReference>
<dbReference type="RefSeq" id="WP_183296133.1">
    <property type="nucleotide sequence ID" value="NZ_JACHVX010000003.1"/>
</dbReference>
<reference evidence="1 2" key="2">
    <citation type="submission" date="2020-08" db="EMBL/GenBank/DDBJ databases">
        <authorList>
            <person name="Partida-Martinez L."/>
            <person name="Huntemann M."/>
            <person name="Clum A."/>
            <person name="Wang J."/>
            <person name="Palaniappan K."/>
            <person name="Ritter S."/>
            <person name="Chen I.-M."/>
            <person name="Stamatis D."/>
            <person name="Reddy T."/>
            <person name="O'Malley R."/>
            <person name="Daum C."/>
            <person name="Shapiro N."/>
            <person name="Ivanova N."/>
            <person name="Kyrpides N."/>
            <person name="Woyke T."/>
        </authorList>
    </citation>
    <scope>NUCLEOTIDE SEQUENCE [LARGE SCALE GENOMIC DNA]</scope>
    <source>
        <strain evidence="1 2">RAS26</strain>
    </source>
</reference>
<gene>
    <name evidence="1" type="ORF">FHR80_002190</name>
</gene>
<proteinExistence type="predicted"/>
<dbReference type="InterPro" id="IPR027417">
    <property type="entry name" value="P-loop_NTPase"/>
</dbReference>
<name>A0A7W4UFK4_9CELL</name>
<dbReference type="AlphaFoldDB" id="A0A7W4UFK4"/>
<keyword evidence="1" id="KW-0418">Kinase</keyword>
<reference evidence="1 2" key="1">
    <citation type="submission" date="2020-08" db="EMBL/GenBank/DDBJ databases">
        <title>The Agave Microbiome: Exploring the role of microbial communities in plant adaptations to desert environments.</title>
        <authorList>
            <person name="Partida-Martinez L.P."/>
        </authorList>
    </citation>
    <scope>NUCLEOTIDE SEQUENCE [LARGE SCALE GENOMIC DNA]</scope>
    <source>
        <strain evidence="1 2">RAS26</strain>
    </source>
</reference>
<protein>
    <submittedName>
        <fullName evidence="1">Putative kinase</fullName>
    </submittedName>
</protein>
<dbReference type="PANTHER" id="PTHR37807">
    <property type="entry name" value="OS07G0160300 PROTEIN"/>
    <property type="match status" value="1"/>
</dbReference>
<evidence type="ECO:0000313" key="2">
    <source>
        <dbReference type="Proteomes" id="UP000518206"/>
    </source>
</evidence>
<dbReference type="GO" id="GO:0016301">
    <property type="term" value="F:kinase activity"/>
    <property type="evidence" value="ECO:0007669"/>
    <property type="project" value="UniProtKB-KW"/>
</dbReference>